<keyword evidence="2" id="KW-1185">Reference proteome</keyword>
<evidence type="ECO:0000313" key="1">
    <source>
        <dbReference type="EMBL" id="KAH6931098.1"/>
    </source>
</evidence>
<dbReference type="EMBL" id="CM023485">
    <property type="protein sequence ID" value="KAH6931098.1"/>
    <property type="molecule type" value="Genomic_DNA"/>
</dbReference>
<proteinExistence type="predicted"/>
<reference evidence="1" key="1">
    <citation type="submission" date="2020-05" db="EMBL/GenBank/DDBJ databases">
        <title>Large-scale comparative analyses of tick genomes elucidate their genetic diversity and vector capacities.</title>
        <authorList>
            <person name="Jia N."/>
            <person name="Wang J."/>
            <person name="Shi W."/>
            <person name="Du L."/>
            <person name="Sun Y."/>
            <person name="Zhan W."/>
            <person name="Jiang J."/>
            <person name="Wang Q."/>
            <person name="Zhang B."/>
            <person name="Ji P."/>
            <person name="Sakyi L.B."/>
            <person name="Cui X."/>
            <person name="Yuan T."/>
            <person name="Jiang B."/>
            <person name="Yang W."/>
            <person name="Lam T.T.-Y."/>
            <person name="Chang Q."/>
            <person name="Ding S."/>
            <person name="Wang X."/>
            <person name="Zhu J."/>
            <person name="Ruan X."/>
            <person name="Zhao L."/>
            <person name="Wei J."/>
            <person name="Que T."/>
            <person name="Du C."/>
            <person name="Cheng J."/>
            <person name="Dai P."/>
            <person name="Han X."/>
            <person name="Huang E."/>
            <person name="Gao Y."/>
            <person name="Liu J."/>
            <person name="Shao H."/>
            <person name="Ye R."/>
            <person name="Li L."/>
            <person name="Wei W."/>
            <person name="Wang X."/>
            <person name="Wang C."/>
            <person name="Yang T."/>
            <person name="Huo Q."/>
            <person name="Li W."/>
            <person name="Guo W."/>
            <person name="Chen H."/>
            <person name="Zhou L."/>
            <person name="Ni X."/>
            <person name="Tian J."/>
            <person name="Zhou Y."/>
            <person name="Sheng Y."/>
            <person name="Liu T."/>
            <person name="Pan Y."/>
            <person name="Xia L."/>
            <person name="Li J."/>
            <person name="Zhao F."/>
            <person name="Cao W."/>
        </authorList>
    </citation>
    <scope>NUCLEOTIDE SEQUENCE</scope>
    <source>
        <strain evidence="1">Hyas-2018</strain>
    </source>
</reference>
<organism evidence="1 2">
    <name type="scientific">Hyalomma asiaticum</name>
    <name type="common">Tick</name>
    <dbReference type="NCBI Taxonomy" id="266040"/>
    <lineage>
        <taxon>Eukaryota</taxon>
        <taxon>Metazoa</taxon>
        <taxon>Ecdysozoa</taxon>
        <taxon>Arthropoda</taxon>
        <taxon>Chelicerata</taxon>
        <taxon>Arachnida</taxon>
        <taxon>Acari</taxon>
        <taxon>Parasitiformes</taxon>
        <taxon>Ixodida</taxon>
        <taxon>Ixodoidea</taxon>
        <taxon>Ixodidae</taxon>
        <taxon>Hyalomminae</taxon>
        <taxon>Hyalomma</taxon>
    </lineage>
</organism>
<sequence length="342" mass="35992">MPRRRDGERASLLTRSIPVPEAVSAAHILGFDVPPPGAAPRRRGTRDVRGVSARSWTDSKVGACGGVHQTTARLSHCLPPTPLPQGEHLAGRMAAISSAAPPRSSVCQWTGGVRAYVCAGHVLSPPPWPAIVYTGSTSPSSASLGTLVHSLPFPSAHGTLSPPRCVSASVVFPRGPPLPLPPLSISELSPWRRIQPCANPHCSASSPLTLLVPILRAPASLSFPVEALARYAHAGCVLARFAQSTRILASARATDNNADNLRCGRPARPRSGGERLLKITRGDNNQATTEKKGESGPIDEGRSREGKGSAILLAVLPPARFPVTRSSRISPGLALLSRRRGH</sequence>
<gene>
    <name evidence="1" type="ORF">HPB50_022208</name>
</gene>
<comment type="caution">
    <text evidence="1">The sequence shown here is derived from an EMBL/GenBank/DDBJ whole genome shotgun (WGS) entry which is preliminary data.</text>
</comment>
<accession>A0ACB7SBN3</accession>
<protein>
    <submittedName>
        <fullName evidence="1">Uncharacterized protein</fullName>
    </submittedName>
</protein>
<dbReference type="Proteomes" id="UP000821845">
    <property type="component" value="Chromosome 5"/>
</dbReference>
<name>A0ACB7SBN3_HYAAI</name>
<evidence type="ECO:0000313" key="2">
    <source>
        <dbReference type="Proteomes" id="UP000821845"/>
    </source>
</evidence>